<proteinExistence type="predicted"/>
<evidence type="ECO:0000256" key="1">
    <source>
        <dbReference type="SAM" id="MobiDB-lite"/>
    </source>
</evidence>
<comment type="caution">
    <text evidence="2">The sequence shown here is derived from an EMBL/GenBank/DDBJ whole genome shotgun (WGS) entry which is preliminary data.</text>
</comment>
<feature type="region of interest" description="Disordered" evidence="1">
    <location>
        <begin position="1"/>
        <end position="37"/>
    </location>
</feature>
<dbReference type="Proteomes" id="UP000324222">
    <property type="component" value="Unassembled WGS sequence"/>
</dbReference>
<name>A0A5B7JQT0_PORTR</name>
<organism evidence="2 3">
    <name type="scientific">Portunus trituberculatus</name>
    <name type="common">Swimming crab</name>
    <name type="synonym">Neptunus trituberculatus</name>
    <dbReference type="NCBI Taxonomy" id="210409"/>
    <lineage>
        <taxon>Eukaryota</taxon>
        <taxon>Metazoa</taxon>
        <taxon>Ecdysozoa</taxon>
        <taxon>Arthropoda</taxon>
        <taxon>Crustacea</taxon>
        <taxon>Multicrustacea</taxon>
        <taxon>Malacostraca</taxon>
        <taxon>Eumalacostraca</taxon>
        <taxon>Eucarida</taxon>
        <taxon>Decapoda</taxon>
        <taxon>Pleocyemata</taxon>
        <taxon>Brachyura</taxon>
        <taxon>Eubrachyura</taxon>
        <taxon>Portunoidea</taxon>
        <taxon>Portunidae</taxon>
        <taxon>Portuninae</taxon>
        <taxon>Portunus</taxon>
    </lineage>
</organism>
<sequence>MILLGRHPDPPRLLPITPTPHSVAPPLGTPPHSAAAQPTWEAITCQRCQDATRQSVSSG</sequence>
<keyword evidence="3" id="KW-1185">Reference proteome</keyword>
<reference evidence="2 3" key="1">
    <citation type="submission" date="2019-05" db="EMBL/GenBank/DDBJ databases">
        <title>Another draft genome of Portunus trituberculatus and its Hox gene families provides insights of decapod evolution.</title>
        <authorList>
            <person name="Jeong J.-H."/>
            <person name="Song I."/>
            <person name="Kim S."/>
            <person name="Choi T."/>
            <person name="Kim D."/>
            <person name="Ryu S."/>
            <person name="Kim W."/>
        </authorList>
    </citation>
    <scope>NUCLEOTIDE SEQUENCE [LARGE SCALE GENOMIC DNA]</scope>
    <source>
        <tissue evidence="2">Muscle</tissue>
    </source>
</reference>
<dbReference type="EMBL" id="VSRR010106944">
    <property type="protein sequence ID" value="MPC96686.1"/>
    <property type="molecule type" value="Genomic_DNA"/>
</dbReference>
<evidence type="ECO:0000313" key="2">
    <source>
        <dbReference type="EMBL" id="MPC96686.1"/>
    </source>
</evidence>
<gene>
    <name evidence="2" type="ORF">E2C01_091961</name>
</gene>
<dbReference type="AlphaFoldDB" id="A0A5B7JQT0"/>
<feature type="compositionally biased region" description="Basic and acidic residues" evidence="1">
    <location>
        <begin position="1"/>
        <end position="10"/>
    </location>
</feature>
<accession>A0A5B7JQT0</accession>
<protein>
    <submittedName>
        <fullName evidence="2">Uncharacterized protein</fullName>
    </submittedName>
</protein>
<evidence type="ECO:0000313" key="3">
    <source>
        <dbReference type="Proteomes" id="UP000324222"/>
    </source>
</evidence>